<dbReference type="PANTHER" id="PTHR11626:SF2">
    <property type="entry name" value="SQUALENE SYNTHASE"/>
    <property type="match status" value="1"/>
</dbReference>
<evidence type="ECO:0000313" key="4">
    <source>
        <dbReference type="Proteomes" id="UP000467841"/>
    </source>
</evidence>
<reference evidence="3 4" key="1">
    <citation type="submission" date="2020-01" db="EMBL/GenBank/DDBJ databases">
        <authorList>
            <person name="Mishra B."/>
        </authorList>
    </citation>
    <scope>NUCLEOTIDE SEQUENCE [LARGE SCALE GENOMIC DNA]</scope>
</reference>
<keyword evidence="1" id="KW-1133">Transmembrane helix</keyword>
<dbReference type="EMBL" id="CACVBM020000499">
    <property type="protein sequence ID" value="CAA7019873.1"/>
    <property type="molecule type" value="Genomic_DNA"/>
</dbReference>
<dbReference type="InterPro" id="IPR008949">
    <property type="entry name" value="Isoprenoid_synthase_dom_sf"/>
</dbReference>
<evidence type="ECO:0000313" key="2">
    <source>
        <dbReference type="EMBL" id="CAA7019873.1"/>
    </source>
</evidence>
<dbReference type="InterPro" id="IPR044844">
    <property type="entry name" value="Trans_IPPS_euk-type"/>
</dbReference>
<name>A0A6D2L028_9BRAS</name>
<protein>
    <submittedName>
        <fullName evidence="3">Uncharacterized protein</fullName>
    </submittedName>
</protein>
<dbReference type="OrthoDB" id="431150at2759"/>
<gene>
    <name evidence="3" type="ORF">MERR_LOCUS47115</name>
    <name evidence="2" type="ORF">MERR_LOCUS7108</name>
</gene>
<dbReference type="EMBL" id="CACVBM020001802">
    <property type="protein sequence ID" value="CAA7059879.1"/>
    <property type="molecule type" value="Genomic_DNA"/>
</dbReference>
<accession>A0A6D2L028</accession>
<sequence length="93" mass="10605">MDRTKTMADVYGVFYDFSCMLKAKVDKNNPNASKTLNRLEAIQNVCREGGVLHKRKPYVNDEAQSTALFVSYMLQIVMLLPLLALVFVYLRAN</sequence>
<dbReference type="PANTHER" id="PTHR11626">
    <property type="entry name" value="FARNESYL-DIPHOSPHATE FARNESYLTRANSFERASE"/>
    <property type="match status" value="1"/>
</dbReference>
<dbReference type="GO" id="GO:0045338">
    <property type="term" value="P:farnesyl diphosphate metabolic process"/>
    <property type="evidence" value="ECO:0007669"/>
    <property type="project" value="InterPro"/>
</dbReference>
<keyword evidence="4" id="KW-1185">Reference proteome</keyword>
<dbReference type="Gene3D" id="1.10.600.10">
    <property type="entry name" value="Farnesyl Diphosphate Synthase"/>
    <property type="match status" value="1"/>
</dbReference>
<dbReference type="AlphaFoldDB" id="A0A6D2L028"/>
<dbReference type="Proteomes" id="UP000467841">
    <property type="component" value="Unassembled WGS sequence"/>
</dbReference>
<evidence type="ECO:0000313" key="3">
    <source>
        <dbReference type="EMBL" id="CAA7059879.1"/>
    </source>
</evidence>
<feature type="transmembrane region" description="Helical" evidence="1">
    <location>
        <begin position="69"/>
        <end position="90"/>
    </location>
</feature>
<keyword evidence="1" id="KW-0472">Membrane</keyword>
<organism evidence="3 4">
    <name type="scientific">Microthlaspi erraticum</name>
    <dbReference type="NCBI Taxonomy" id="1685480"/>
    <lineage>
        <taxon>Eukaryota</taxon>
        <taxon>Viridiplantae</taxon>
        <taxon>Streptophyta</taxon>
        <taxon>Embryophyta</taxon>
        <taxon>Tracheophyta</taxon>
        <taxon>Spermatophyta</taxon>
        <taxon>Magnoliopsida</taxon>
        <taxon>eudicotyledons</taxon>
        <taxon>Gunneridae</taxon>
        <taxon>Pentapetalae</taxon>
        <taxon>rosids</taxon>
        <taxon>malvids</taxon>
        <taxon>Brassicales</taxon>
        <taxon>Brassicaceae</taxon>
        <taxon>Coluteocarpeae</taxon>
        <taxon>Microthlaspi</taxon>
    </lineage>
</organism>
<proteinExistence type="predicted"/>
<dbReference type="GO" id="GO:0005789">
    <property type="term" value="C:endoplasmic reticulum membrane"/>
    <property type="evidence" value="ECO:0007669"/>
    <property type="project" value="TreeGrafter"/>
</dbReference>
<keyword evidence="1" id="KW-0812">Transmembrane</keyword>
<dbReference type="GO" id="GO:0051996">
    <property type="term" value="F:squalene synthase [NAD(P)H] activity"/>
    <property type="evidence" value="ECO:0007669"/>
    <property type="project" value="InterPro"/>
</dbReference>
<evidence type="ECO:0000256" key="1">
    <source>
        <dbReference type="SAM" id="Phobius"/>
    </source>
</evidence>